<comment type="subunit">
    <text evidence="19">Binds to clathrin; involves primarily the C-terminal sequences, but the full-length protein is required for full binding capacity. Binds phosphatidylinositol 4,5- bisphosphate. Interacts with PIMREG; this interaction may change the subcellular location into the nucleus. Interacts with AP2A1 (via its alpha-appendage domain). Interacts (via N-terminus) with VAMP2; VAMP3; VAMP7 and VAMP8 (Via N-terminus). Interacts with LC3/MAP1LC3A.</text>
</comment>
<dbReference type="InterPro" id="IPR008942">
    <property type="entry name" value="ENTH_VHS"/>
</dbReference>
<dbReference type="GO" id="GO:0032050">
    <property type="term" value="F:clathrin heavy chain binding"/>
    <property type="evidence" value="ECO:0007669"/>
    <property type="project" value="TreeGrafter"/>
</dbReference>
<evidence type="ECO:0000256" key="4">
    <source>
        <dbReference type="ARBA" id="ARBA00004555"/>
    </source>
</evidence>
<keyword evidence="8" id="KW-1017">Isopeptide bond</keyword>
<evidence type="ECO:0000256" key="2">
    <source>
        <dbReference type="ARBA" id="ARBA00004132"/>
    </source>
</evidence>
<dbReference type="Gene3D" id="1.25.40.90">
    <property type="match status" value="1"/>
</dbReference>
<keyword evidence="9" id="KW-0597">Phosphoprotein</keyword>
<feature type="region of interest" description="Disordered" evidence="21">
    <location>
        <begin position="345"/>
        <end position="367"/>
    </location>
</feature>
<evidence type="ECO:0000256" key="12">
    <source>
        <dbReference type="ARBA" id="ARBA00022990"/>
    </source>
</evidence>
<keyword evidence="13" id="KW-0333">Golgi apparatus</keyword>
<dbReference type="FunFam" id="1.20.58.150:FF:000001">
    <property type="entry name" value="phosphatidylinositol-binding clathrin assembly protein-like isoform X1"/>
    <property type="match status" value="1"/>
</dbReference>
<evidence type="ECO:0000256" key="17">
    <source>
        <dbReference type="ARBA" id="ARBA00023329"/>
    </source>
</evidence>
<dbReference type="PANTHER" id="PTHR22951">
    <property type="entry name" value="CLATHRIN ASSEMBLY PROTEIN"/>
    <property type="match status" value="1"/>
</dbReference>
<evidence type="ECO:0000256" key="9">
    <source>
        <dbReference type="ARBA" id="ARBA00022553"/>
    </source>
</evidence>
<evidence type="ECO:0000256" key="20">
    <source>
        <dbReference type="ARBA" id="ARBA00068054"/>
    </source>
</evidence>
<dbReference type="GO" id="GO:0016185">
    <property type="term" value="P:synaptic vesicle budding from presynaptic endocytic zone membrane"/>
    <property type="evidence" value="ECO:0007669"/>
    <property type="project" value="TreeGrafter"/>
</dbReference>
<evidence type="ECO:0000313" key="24">
    <source>
        <dbReference type="Proteomes" id="UP000694388"/>
    </source>
</evidence>
<evidence type="ECO:0000256" key="1">
    <source>
        <dbReference type="ARBA" id="ARBA00004123"/>
    </source>
</evidence>
<dbReference type="InterPro" id="IPR045192">
    <property type="entry name" value="AP180-like"/>
</dbReference>
<evidence type="ECO:0000256" key="18">
    <source>
        <dbReference type="ARBA" id="ARBA00055144"/>
    </source>
</evidence>
<evidence type="ECO:0000256" key="5">
    <source>
        <dbReference type="ARBA" id="ARBA00004600"/>
    </source>
</evidence>
<evidence type="ECO:0000256" key="14">
    <source>
        <dbReference type="ARBA" id="ARBA00023136"/>
    </source>
</evidence>
<evidence type="ECO:0000256" key="15">
    <source>
        <dbReference type="ARBA" id="ARBA00023176"/>
    </source>
</evidence>
<dbReference type="GO" id="GO:0048268">
    <property type="term" value="P:clathrin coat assembly"/>
    <property type="evidence" value="ECO:0007669"/>
    <property type="project" value="InterPro"/>
</dbReference>
<dbReference type="PANTHER" id="PTHR22951:SF5">
    <property type="entry name" value="PHOSPHATIDYLINOSITOL-BINDING CLATHRIN ASSEMBLY PROTEIN LAP"/>
    <property type="match status" value="1"/>
</dbReference>
<evidence type="ECO:0000256" key="10">
    <source>
        <dbReference type="ARBA" id="ARBA00022583"/>
    </source>
</evidence>
<dbReference type="InterPro" id="IPR014712">
    <property type="entry name" value="ANTH_dom_sf"/>
</dbReference>
<keyword evidence="16" id="KW-0539">Nucleus</keyword>
<dbReference type="GO" id="GO:0072583">
    <property type="term" value="P:clathrin-dependent endocytosis"/>
    <property type="evidence" value="ECO:0007669"/>
    <property type="project" value="InterPro"/>
</dbReference>
<accession>A0A8C4QKW7</accession>
<dbReference type="Pfam" id="PF07651">
    <property type="entry name" value="ANTH"/>
    <property type="match status" value="1"/>
</dbReference>
<dbReference type="InterPro" id="IPR011417">
    <property type="entry name" value="ANTH_dom"/>
</dbReference>
<dbReference type="GO" id="GO:0005794">
    <property type="term" value="C:Golgi apparatus"/>
    <property type="evidence" value="ECO:0007669"/>
    <property type="project" value="UniProtKB-SubCell"/>
</dbReference>
<evidence type="ECO:0000256" key="11">
    <source>
        <dbReference type="ARBA" id="ARBA00022843"/>
    </source>
</evidence>
<dbReference type="Proteomes" id="UP000694388">
    <property type="component" value="Unplaced"/>
</dbReference>
<keyword evidence="12" id="KW-0007">Acetylation</keyword>
<dbReference type="SMART" id="SM00273">
    <property type="entry name" value="ENTH"/>
    <property type="match status" value="1"/>
</dbReference>
<evidence type="ECO:0000259" key="22">
    <source>
        <dbReference type="PROSITE" id="PS50942"/>
    </source>
</evidence>
<evidence type="ECO:0000313" key="23">
    <source>
        <dbReference type="Ensembl" id="ENSEBUP00000016452.1"/>
    </source>
</evidence>
<dbReference type="PROSITE" id="PS50942">
    <property type="entry name" value="ENTH"/>
    <property type="match status" value="1"/>
</dbReference>
<evidence type="ECO:0000256" key="19">
    <source>
        <dbReference type="ARBA" id="ARBA00061829"/>
    </source>
</evidence>
<dbReference type="GO" id="GO:0005546">
    <property type="term" value="F:phosphatidylinositol-4,5-bisphosphate binding"/>
    <property type="evidence" value="ECO:0007669"/>
    <property type="project" value="TreeGrafter"/>
</dbReference>
<evidence type="ECO:0000256" key="16">
    <source>
        <dbReference type="ARBA" id="ARBA00023242"/>
    </source>
</evidence>
<comment type="subcellular location">
    <subcellularLocation>
        <location evidence="3">Cell membrane</location>
    </subcellularLocation>
    <subcellularLocation>
        <location evidence="2">Cytoplasmic vesicle</location>
        <location evidence="2">Clathrin-coated vesicle</location>
    </subcellularLocation>
    <subcellularLocation>
        <location evidence="4">Golgi apparatus</location>
    </subcellularLocation>
    <subcellularLocation>
        <location evidence="5">Membrane</location>
        <location evidence="5">Clathrin-coated pit</location>
    </subcellularLocation>
    <subcellularLocation>
        <location evidence="1">Nucleus</location>
    </subcellularLocation>
</comment>
<evidence type="ECO:0000256" key="7">
    <source>
        <dbReference type="ARBA" id="ARBA00022475"/>
    </source>
</evidence>
<dbReference type="GO" id="GO:0005634">
    <property type="term" value="C:nucleus"/>
    <property type="evidence" value="ECO:0007669"/>
    <property type="project" value="UniProtKB-SubCell"/>
</dbReference>
<keyword evidence="24" id="KW-1185">Reference proteome</keyword>
<keyword evidence="7" id="KW-1003">Cell membrane</keyword>
<dbReference type="GO" id="GO:0030136">
    <property type="term" value="C:clathrin-coated vesicle"/>
    <property type="evidence" value="ECO:0007669"/>
    <property type="project" value="UniProtKB-SubCell"/>
</dbReference>
<dbReference type="Ensembl" id="ENSEBUT00000017029.1">
    <property type="protein sequence ID" value="ENSEBUP00000016452.1"/>
    <property type="gene ID" value="ENSEBUG00000010282.1"/>
</dbReference>
<evidence type="ECO:0000256" key="6">
    <source>
        <dbReference type="ARBA" id="ARBA00008011"/>
    </source>
</evidence>
<dbReference type="FunFam" id="1.25.40.90:FF:000001">
    <property type="entry name" value="phosphatidylinositol-binding clathrin assembly protein-like isoform X1"/>
    <property type="match status" value="1"/>
</dbReference>
<reference evidence="23" key="2">
    <citation type="submission" date="2025-09" db="UniProtKB">
        <authorList>
            <consortium name="Ensembl"/>
        </authorList>
    </citation>
    <scope>IDENTIFICATION</scope>
</reference>
<dbReference type="Gene3D" id="1.20.58.150">
    <property type="entry name" value="ANTH domain"/>
    <property type="match status" value="1"/>
</dbReference>
<dbReference type="AlphaFoldDB" id="A0A8C4QKW7"/>
<feature type="compositionally biased region" description="Polar residues" evidence="21">
    <location>
        <begin position="353"/>
        <end position="367"/>
    </location>
</feature>
<dbReference type="GO" id="GO:0008021">
    <property type="term" value="C:synaptic vesicle"/>
    <property type="evidence" value="ECO:0007669"/>
    <property type="project" value="TreeGrafter"/>
</dbReference>
<evidence type="ECO:0000256" key="3">
    <source>
        <dbReference type="ARBA" id="ARBA00004236"/>
    </source>
</evidence>
<keyword evidence="15" id="KW-0168">Coated pit</keyword>
<dbReference type="GO" id="GO:0005545">
    <property type="term" value="F:1-phosphatidylinositol binding"/>
    <property type="evidence" value="ECO:0007669"/>
    <property type="project" value="InterPro"/>
</dbReference>
<dbReference type="GO" id="GO:0000149">
    <property type="term" value="F:SNARE binding"/>
    <property type="evidence" value="ECO:0007669"/>
    <property type="project" value="TreeGrafter"/>
</dbReference>
<comment type="similarity">
    <text evidence="6">Belongs to the PICALM/SNAP91 family.</text>
</comment>
<organism evidence="23 24">
    <name type="scientific">Eptatretus burgeri</name>
    <name type="common">Inshore hagfish</name>
    <dbReference type="NCBI Taxonomy" id="7764"/>
    <lineage>
        <taxon>Eukaryota</taxon>
        <taxon>Metazoa</taxon>
        <taxon>Chordata</taxon>
        <taxon>Craniata</taxon>
        <taxon>Vertebrata</taxon>
        <taxon>Cyclostomata</taxon>
        <taxon>Myxini</taxon>
        <taxon>Myxiniformes</taxon>
        <taxon>Myxinidae</taxon>
        <taxon>Eptatretinae</taxon>
        <taxon>Eptatretus</taxon>
    </lineage>
</organism>
<feature type="domain" description="ENTH" evidence="22">
    <location>
        <begin position="14"/>
        <end position="145"/>
    </location>
</feature>
<evidence type="ECO:0000256" key="21">
    <source>
        <dbReference type="SAM" id="MobiDB-lite"/>
    </source>
</evidence>
<name>A0A8C4QKW7_EPTBU</name>
<proteinExistence type="inferred from homology"/>
<keyword evidence="14" id="KW-0472">Membrane</keyword>
<keyword evidence="10" id="KW-0254">Endocytosis</keyword>
<dbReference type="SUPFAM" id="SSF89009">
    <property type="entry name" value="GAT-like domain"/>
    <property type="match status" value="1"/>
</dbReference>
<evidence type="ECO:0000256" key="8">
    <source>
        <dbReference type="ARBA" id="ARBA00022499"/>
    </source>
</evidence>
<keyword evidence="17" id="KW-0968">Cytoplasmic vesicle</keyword>
<dbReference type="GeneTree" id="ENSGT00950000183068"/>
<reference evidence="23" key="1">
    <citation type="submission" date="2025-08" db="UniProtKB">
        <authorList>
            <consortium name="Ensembl"/>
        </authorList>
    </citation>
    <scope>IDENTIFICATION</scope>
</reference>
<protein>
    <recommendedName>
        <fullName evidence="20">Phosphatidylinositol-binding clathrin assembly protein</fullName>
    </recommendedName>
</protein>
<dbReference type="GO" id="GO:0098894">
    <property type="term" value="C:extrinsic component of presynaptic endocytic zone membrane"/>
    <property type="evidence" value="ECO:0007669"/>
    <property type="project" value="TreeGrafter"/>
</dbReference>
<evidence type="ECO:0000256" key="13">
    <source>
        <dbReference type="ARBA" id="ARBA00023034"/>
    </source>
</evidence>
<dbReference type="InterPro" id="IPR013809">
    <property type="entry name" value="ENTH"/>
</dbReference>
<sequence length="662" mass="71822">MSGQSLTDRFAAAQHSVTGSSVTKAVCKATTHEAMGPKKKHLDYLTACTNEVNVSIPQLADTLFERAVNNSWVVVFKALITSHHIMCYGNERFFQYLASRNTLFNLTNYVDKSGVQGYDMSTFIRRYSKYLNEKAYSYRVMAFDFTRIKRGAEGVLRMMNTEKLLKTLVVVQSQLDTLLDFEVTPNDLTNGVINSAFMLLFKDLIRLFACYNDGIINLLEKYFEMNKKQCKEALDLYKKFLTRMNRVSDFLKVAECVGIDKGDIPDLTQAPSSLLDALEQHLASLEGKKTKDAPMSASSRSTSLSTAVSALSSTGVSLTRVDEREKRAALDEEQARLEALKEQRLRELGKQGSPESSGTSPNSTPARSITSAIDLLAAPSPAGPTSEPQVGSDLFGLQPNFVPTITPAPLPNPWSDVFPSPFCDGNTDQLPFASSIRPSSSDVTFPTPPDSDSTAQLLESYPARVARPIYSVSLPPAGASFNPFLGFGSAFVAMPTGPGTGPVLQPDFDSVFGNKAAHSDKVNSAADILQPMVLNQTEVAPVLTSQPGQLAVSDIDTSLANLVGNLTMNSSLGKKDHQWTPAGEKRLTGGANWQPRLGAPNSWGPSVPTAIQTQTNGWGLQQYVPPAAGVPLVQPQPAMFNQPVMQPNNPFGPVPGAQMQFM</sequence>
<dbReference type="CDD" id="cd16985">
    <property type="entry name" value="ANTH_N_AP180"/>
    <property type="match status" value="1"/>
</dbReference>
<keyword evidence="11" id="KW-0832">Ubl conjugation</keyword>
<dbReference type="GO" id="GO:0005905">
    <property type="term" value="C:clathrin-coated pit"/>
    <property type="evidence" value="ECO:0007669"/>
    <property type="project" value="UniProtKB-SubCell"/>
</dbReference>
<comment type="function">
    <text evidence="18">Cytoplasmic adapter protein that plays a critical role in clathrin-mediated endocytosis which is important in processes such as internalization of cell receptors, synaptic transmission or removal of apoptotic cells. Recruits AP-2 and attaches clathrin triskelions to the cytoplasmic side of plasma membrane leading to clathrin-coated vesicles (CCVs) assembly. Furthermore, regulates clathrin-coated vesicle size and maturation by directly sensing and driving membrane curvature. In addition to binding to clathrin, mediates the endocytosis of small R-SNARES (Soluble NSF Attachment Protein REceptors) between plasma membranes and endosomes including VAMP2, VAMP3, VAMP4, VAMP7 or VAMP8. In turn, PICALM-dependent SNARE endocytosis is required for the formation and maturation of autophagic precursors. Modulates thereby autophagy and the turnover of autophagy substrates such as MAPT/TAU or amyloid precursor protein cleaved C-terminal fragment (APP-CTF).</text>
</comment>
<dbReference type="SUPFAM" id="SSF48464">
    <property type="entry name" value="ENTH/VHS domain"/>
    <property type="match status" value="1"/>
</dbReference>